<evidence type="ECO:0000313" key="3">
    <source>
        <dbReference type="Proteomes" id="UP001266305"/>
    </source>
</evidence>
<sequence>MAEREMKTCKCQESKQRDTCNVTIKGLDAENCYSLWVRKKATQVAYGSDTYPSDWSEIRAQRRKASQTEVTQIHFNFQPGSPGDAARSPPGFMENTEFPSNAHFSDGALQEIVKKCLMPSVADPKSTFPGLFQKYEGNFQQECIRDTQNLAPLSSPAGRDRRWP</sequence>
<keyword evidence="3" id="KW-1185">Reference proteome</keyword>
<accession>A0ABQ9VFK9</accession>
<evidence type="ECO:0000313" key="2">
    <source>
        <dbReference type="EMBL" id="KAK2107961.1"/>
    </source>
</evidence>
<evidence type="ECO:0000259" key="1">
    <source>
        <dbReference type="Pfam" id="PF21605"/>
    </source>
</evidence>
<protein>
    <recommendedName>
        <fullName evidence="1">Cytokine receptor-like factor 2-like D2 domain-containing protein</fullName>
    </recommendedName>
</protein>
<organism evidence="2 3">
    <name type="scientific">Saguinus oedipus</name>
    <name type="common">Cotton-top tamarin</name>
    <name type="synonym">Oedipomidas oedipus</name>
    <dbReference type="NCBI Taxonomy" id="9490"/>
    <lineage>
        <taxon>Eukaryota</taxon>
        <taxon>Metazoa</taxon>
        <taxon>Chordata</taxon>
        <taxon>Craniata</taxon>
        <taxon>Vertebrata</taxon>
        <taxon>Euteleostomi</taxon>
        <taxon>Mammalia</taxon>
        <taxon>Eutheria</taxon>
        <taxon>Euarchontoglires</taxon>
        <taxon>Primates</taxon>
        <taxon>Haplorrhini</taxon>
        <taxon>Platyrrhini</taxon>
        <taxon>Cebidae</taxon>
        <taxon>Callitrichinae</taxon>
        <taxon>Saguinus</taxon>
    </lineage>
</organism>
<dbReference type="Pfam" id="PF21605">
    <property type="entry name" value="CRLF2-like_D2"/>
    <property type="match status" value="1"/>
</dbReference>
<proteinExistence type="predicted"/>
<dbReference type="InterPro" id="IPR048648">
    <property type="entry name" value="CRLF2-like_D2"/>
</dbReference>
<feature type="domain" description="Cytokine receptor-like factor 2-like D2" evidence="1">
    <location>
        <begin position="13"/>
        <end position="62"/>
    </location>
</feature>
<reference evidence="2 3" key="1">
    <citation type="submission" date="2023-05" db="EMBL/GenBank/DDBJ databases">
        <title>B98-5 Cell Line De Novo Hybrid Assembly: An Optical Mapping Approach.</title>
        <authorList>
            <person name="Kananen K."/>
            <person name="Auerbach J.A."/>
            <person name="Kautto E."/>
            <person name="Blachly J.S."/>
        </authorList>
    </citation>
    <scope>NUCLEOTIDE SEQUENCE [LARGE SCALE GENOMIC DNA]</scope>
    <source>
        <strain evidence="2">B95-8</strain>
        <tissue evidence="2">Cell line</tissue>
    </source>
</reference>
<name>A0ABQ9VFK9_SAGOE</name>
<dbReference type="InterPro" id="IPR013783">
    <property type="entry name" value="Ig-like_fold"/>
</dbReference>
<dbReference type="Gene3D" id="2.60.40.10">
    <property type="entry name" value="Immunoglobulins"/>
    <property type="match status" value="1"/>
</dbReference>
<gene>
    <name evidence="2" type="ORF">P7K49_013126</name>
</gene>
<dbReference type="Proteomes" id="UP001266305">
    <property type="component" value="Unassembled WGS sequence"/>
</dbReference>
<comment type="caution">
    <text evidence="2">The sequence shown here is derived from an EMBL/GenBank/DDBJ whole genome shotgun (WGS) entry which is preliminary data.</text>
</comment>
<dbReference type="EMBL" id="JASSZA010000006">
    <property type="protein sequence ID" value="KAK2107961.1"/>
    <property type="molecule type" value="Genomic_DNA"/>
</dbReference>